<reference evidence="2" key="2">
    <citation type="submission" date="2025-08" db="UniProtKB">
        <authorList>
            <consortium name="RefSeq"/>
        </authorList>
    </citation>
    <scope>IDENTIFICATION</scope>
    <source>
        <tissue evidence="2">Leaf</tissue>
    </source>
</reference>
<accession>A0AC58UBY8</accession>
<gene>
    <name evidence="2" type="primary">LOC107772314</name>
</gene>
<protein>
    <submittedName>
        <fullName evidence="2">ATP-dependent Clp protease ATP-binding subunit CLPT1, chloroplastic-like</fullName>
    </submittedName>
</protein>
<dbReference type="Proteomes" id="UP000790787">
    <property type="component" value="Chromosome 4"/>
</dbReference>
<proteinExistence type="predicted"/>
<name>A0AC58UBY8_TOBAC</name>
<evidence type="ECO:0000313" key="2">
    <source>
        <dbReference type="RefSeq" id="XP_075107000.1"/>
    </source>
</evidence>
<keyword evidence="1" id="KW-1185">Reference proteome</keyword>
<evidence type="ECO:0000313" key="1">
    <source>
        <dbReference type="Proteomes" id="UP000790787"/>
    </source>
</evidence>
<reference evidence="1" key="1">
    <citation type="journal article" date="2014" name="Nat. Commun.">
        <title>The tobacco genome sequence and its comparison with those of tomato and potato.</title>
        <authorList>
            <person name="Sierro N."/>
            <person name="Battey J.N."/>
            <person name="Ouadi S."/>
            <person name="Bakaher N."/>
            <person name="Bovet L."/>
            <person name="Willig A."/>
            <person name="Goepfert S."/>
            <person name="Peitsch M.C."/>
            <person name="Ivanov N.V."/>
        </authorList>
    </citation>
    <scope>NUCLEOTIDE SEQUENCE [LARGE SCALE GENOMIC DNA]</scope>
</reference>
<organism evidence="1 2">
    <name type="scientific">Nicotiana tabacum</name>
    <name type="common">Common tobacco</name>
    <dbReference type="NCBI Taxonomy" id="4097"/>
    <lineage>
        <taxon>Eukaryota</taxon>
        <taxon>Viridiplantae</taxon>
        <taxon>Streptophyta</taxon>
        <taxon>Embryophyta</taxon>
        <taxon>Tracheophyta</taxon>
        <taxon>Spermatophyta</taxon>
        <taxon>Magnoliopsida</taxon>
        <taxon>eudicotyledons</taxon>
        <taxon>Gunneridae</taxon>
        <taxon>Pentapetalae</taxon>
        <taxon>asterids</taxon>
        <taxon>lamiids</taxon>
        <taxon>Solanales</taxon>
        <taxon>Solanaceae</taxon>
        <taxon>Nicotianoideae</taxon>
        <taxon>Nicotianeae</taxon>
        <taxon>Nicotiana</taxon>
    </lineage>
</organism>
<sequence length="312" mass="34374">MATHSFSLLSIPSSTSTSYNRQSDNNTLTQKYCKILATSFTGGMLSIRPQNLNVFTLKRRRSTEATVSFSLPTAKPERAPSEIQPKWSARAIKAFAMAELEARKLKYPNTGTEALLMGILVEGTSLAAKFLRANGVTLLKARDETVKLLGKSDMYFFSPEHPPLTEPAQRALNCGGRADDVVVKVVQDVRLIDGGGGGSNGVQWKCMVKHNRKANDANIELKILSQAHLSGDTWQASSDIQTLLYMYFVMKYDLVIIFAGESGEITIAHLALGIWSEKESAGHKIMATLGFDDEKAKELARSMDKDIEMSYK</sequence>
<dbReference type="RefSeq" id="XP_075107000.1">
    <property type="nucleotide sequence ID" value="XM_075250899.1"/>
</dbReference>